<evidence type="ECO:0000313" key="4">
    <source>
        <dbReference type="EMBL" id="KAF4963014.1"/>
    </source>
</evidence>
<feature type="repeat" description="ANK" evidence="2">
    <location>
        <begin position="1042"/>
        <end position="1074"/>
    </location>
</feature>
<dbReference type="PANTHER" id="PTHR10039">
    <property type="entry name" value="AMELOGENIN"/>
    <property type="match status" value="1"/>
</dbReference>
<gene>
    <name evidence="4" type="ORF">FSARC_8924</name>
</gene>
<evidence type="ECO:0000259" key="3">
    <source>
        <dbReference type="Pfam" id="PF24883"/>
    </source>
</evidence>
<dbReference type="Pfam" id="PF24883">
    <property type="entry name" value="NPHP3_N"/>
    <property type="match status" value="1"/>
</dbReference>
<reference evidence="4" key="1">
    <citation type="journal article" date="2020" name="BMC Genomics">
        <title>Correction to: Identification and distribution of gene clusters required for synthesis of sphingolipid metabolism inhibitors in diverse species of the filamentous fungus Fusarium.</title>
        <authorList>
            <person name="Kim H.S."/>
            <person name="Lohmar J.M."/>
            <person name="Busman M."/>
            <person name="Brown D.W."/>
            <person name="Naumann T.A."/>
            <person name="Divon H.H."/>
            <person name="Lysoe E."/>
            <person name="Uhlig S."/>
            <person name="Proctor R.H."/>
        </authorList>
    </citation>
    <scope>NUCLEOTIDE SEQUENCE</scope>
    <source>
        <strain evidence="4">NRRL 20472</strain>
    </source>
</reference>
<keyword evidence="5" id="KW-1185">Reference proteome</keyword>
<dbReference type="SMART" id="SM00248">
    <property type="entry name" value="ANK"/>
    <property type="match status" value="9"/>
</dbReference>
<dbReference type="PANTHER" id="PTHR10039:SF16">
    <property type="entry name" value="GPI INOSITOL-DEACYLASE"/>
    <property type="match status" value="1"/>
</dbReference>
<dbReference type="GO" id="GO:0009116">
    <property type="term" value="P:nucleoside metabolic process"/>
    <property type="evidence" value="ECO:0007669"/>
    <property type="project" value="InterPro"/>
</dbReference>
<dbReference type="SUPFAM" id="SSF52540">
    <property type="entry name" value="P-loop containing nucleoside triphosphate hydrolases"/>
    <property type="match status" value="2"/>
</dbReference>
<keyword evidence="1" id="KW-0677">Repeat</keyword>
<proteinExistence type="predicted"/>
<dbReference type="Gene3D" id="3.40.50.300">
    <property type="entry name" value="P-loop containing nucleotide triphosphate hydrolases"/>
    <property type="match status" value="2"/>
</dbReference>
<sequence>MSPSTHPKNSGETAPRNLQQPHAEIIEPFQTIPTGKIVVLNGFPGTGKLTILKHLKRLLPADTTCLLDNHLLIDPVAAVIPDRSDRHHELRRLVRAPVFEELGNRAREGHIILMTACLAAEGESDTAFFQEHLNIARNGHISIYWINVHCDLAILRRRVTDPERQHGSKTKLTDVHVLQSIVEKHRLIEPLSTEDKYAKVAFEKLDKYTVGWICAVTTEFVAAQAFLDEEHDQLETIADKDDNNYALGRIGKHNVVIAALPKSEYGTTSAAVVANNMLRSFPNIRFGLMVGPGGGAPSAKHDIRLGDVVVMQGQNFVPTGFLNQPPQLLLTALSGLEARYEMRGHELGAHIDRALEQWPRLRKKYSRPPSDSDRLYRSDVVHQNSIDGCDDTCGNDPARLVTRTDRDEGEDDPAIHFGLITSADKLMKDALIRDNKVEAEMPIREILSSMMGMASRQHLAKIERWLSPSDYSTNANLARKQRHPDTGTWLLKSHYFQQWKLGSRQYLWLYGLAGCGKTILSTTILDHLLSLGTHTTMAFFFDFNDPKKQTLESLLCSLVFQLYHTGEEAGRRLDDLFASHDNGLRQPDTTTLSDYIVSAIQATGDYVVVIDALDECTTRRELVHWIECLASKEIQFIVTGRPEADFKSTLPRLFDKRNCILLDKAAVDADIRSYVRETLEQKPDFVEKKLSWSLLNEVFDKVGNEADGMFRWAACQLENLARCLSPKDIKTTLRSLPRDLDGTYCRILQSIPLEYKCAAIRLLQFLIYTKRPLKVSEAIKVIATQIEQEPQGFDINGRPSQQHDVLRYCPGLITILQVRTSAGGVNEVLRFTHFSVKEYLLKQDRFDLESASIAITKTCLTYLHDIKCQLKEIEFLFPLSQYAAQYWTEYAVPAETSEDVIQSIVAFLGNETTLNRWIQLNQTDHPLDCIPLPAEESIMQGDQYTHTLRAAASQGLLEVVQLLLHLGVDVNKQVDKFGNALQAAAYRGHLEVVQLLLDKGANCDMLGGRFGTALKAAFAQRNMEVMQLLIDHGANVNRQGRKFRSPLYAASEQRNLEAVRLLLVHGADINEEGGLYGGALHVAAQRHASPELMKLLLDHGADVNKQMGFIRNPLQAAVFMRSNWEVIRLLLDHGADVSKHHKILGNALHGASLRGDVEAMRLLLDYGADVNLQGGVYGNALQAATAKTCNLEAMKLLLDEGADINAQGGEHGSALQAAALRPDNLDTIQFLLDKGADVDAGAKYCDKTFQFLSRRGHLNVE</sequence>
<dbReference type="AlphaFoldDB" id="A0A8H4TSE9"/>
<dbReference type="OrthoDB" id="194358at2759"/>
<evidence type="ECO:0000256" key="1">
    <source>
        <dbReference type="ARBA" id="ARBA00022737"/>
    </source>
</evidence>
<feature type="repeat" description="ANK" evidence="2">
    <location>
        <begin position="976"/>
        <end position="1008"/>
    </location>
</feature>
<dbReference type="InterPro" id="IPR002110">
    <property type="entry name" value="Ankyrin_rpt"/>
</dbReference>
<feature type="domain" description="Nephrocystin 3-like N-terminal" evidence="3">
    <location>
        <begin position="485"/>
        <end position="641"/>
    </location>
</feature>
<evidence type="ECO:0000313" key="5">
    <source>
        <dbReference type="Proteomes" id="UP000622797"/>
    </source>
</evidence>
<dbReference type="SUPFAM" id="SSF53167">
    <property type="entry name" value="Purine and uridine phosphorylases"/>
    <property type="match status" value="1"/>
</dbReference>
<comment type="caution">
    <text evidence="4">The sequence shown here is derived from an EMBL/GenBank/DDBJ whole genome shotgun (WGS) entry which is preliminary data.</text>
</comment>
<dbReference type="Gene3D" id="3.40.50.1580">
    <property type="entry name" value="Nucleoside phosphorylase domain"/>
    <property type="match status" value="1"/>
</dbReference>
<feature type="repeat" description="ANK" evidence="2">
    <location>
        <begin position="1009"/>
        <end position="1041"/>
    </location>
</feature>
<dbReference type="InterPro" id="IPR035994">
    <property type="entry name" value="Nucleoside_phosphorylase_sf"/>
</dbReference>
<protein>
    <recommendedName>
        <fullName evidence="3">Nephrocystin 3-like N-terminal domain-containing protein</fullName>
    </recommendedName>
</protein>
<dbReference type="PROSITE" id="PS50297">
    <property type="entry name" value="ANK_REP_REGION"/>
    <property type="match status" value="4"/>
</dbReference>
<reference evidence="4" key="2">
    <citation type="submission" date="2020-05" db="EMBL/GenBank/DDBJ databases">
        <authorList>
            <person name="Kim H.-S."/>
            <person name="Proctor R.H."/>
            <person name="Brown D.W."/>
        </authorList>
    </citation>
    <scope>NUCLEOTIDE SEQUENCE</scope>
    <source>
        <strain evidence="4">NRRL 20472</strain>
    </source>
</reference>
<organism evidence="4 5">
    <name type="scientific">Fusarium sarcochroum</name>
    <dbReference type="NCBI Taxonomy" id="1208366"/>
    <lineage>
        <taxon>Eukaryota</taxon>
        <taxon>Fungi</taxon>
        <taxon>Dikarya</taxon>
        <taxon>Ascomycota</taxon>
        <taxon>Pezizomycotina</taxon>
        <taxon>Sordariomycetes</taxon>
        <taxon>Hypocreomycetidae</taxon>
        <taxon>Hypocreales</taxon>
        <taxon>Nectriaceae</taxon>
        <taxon>Fusarium</taxon>
        <taxon>Fusarium lateritium species complex</taxon>
    </lineage>
</organism>
<dbReference type="PROSITE" id="PS50088">
    <property type="entry name" value="ANK_REPEAT"/>
    <property type="match status" value="5"/>
</dbReference>
<dbReference type="Proteomes" id="UP000622797">
    <property type="component" value="Unassembled WGS sequence"/>
</dbReference>
<accession>A0A8H4TSE9</accession>
<dbReference type="SUPFAM" id="SSF48403">
    <property type="entry name" value="Ankyrin repeat"/>
    <property type="match status" value="1"/>
</dbReference>
<dbReference type="EMBL" id="JABEXW010000503">
    <property type="protein sequence ID" value="KAF4963014.1"/>
    <property type="molecule type" value="Genomic_DNA"/>
</dbReference>
<dbReference type="InterPro" id="IPR036770">
    <property type="entry name" value="Ankyrin_rpt-contain_sf"/>
</dbReference>
<dbReference type="GO" id="GO:0003824">
    <property type="term" value="F:catalytic activity"/>
    <property type="evidence" value="ECO:0007669"/>
    <property type="project" value="InterPro"/>
</dbReference>
<dbReference type="Pfam" id="PF00023">
    <property type="entry name" value="Ank"/>
    <property type="match status" value="2"/>
</dbReference>
<feature type="repeat" description="ANK" evidence="2">
    <location>
        <begin position="1146"/>
        <end position="1175"/>
    </location>
</feature>
<dbReference type="InterPro" id="IPR056884">
    <property type="entry name" value="NPHP3-like_N"/>
</dbReference>
<dbReference type="Pfam" id="PF12796">
    <property type="entry name" value="Ank_2"/>
    <property type="match status" value="2"/>
</dbReference>
<dbReference type="InterPro" id="IPR027417">
    <property type="entry name" value="P-loop_NTPase"/>
</dbReference>
<dbReference type="Gene3D" id="1.25.40.20">
    <property type="entry name" value="Ankyrin repeat-containing domain"/>
    <property type="match status" value="1"/>
</dbReference>
<evidence type="ECO:0000256" key="2">
    <source>
        <dbReference type="PROSITE-ProRule" id="PRU00023"/>
    </source>
</evidence>
<name>A0A8H4TSE9_9HYPO</name>
<feature type="repeat" description="ANK" evidence="2">
    <location>
        <begin position="1079"/>
        <end position="1108"/>
    </location>
</feature>
<keyword evidence="2" id="KW-0040">ANK repeat</keyword>